<keyword evidence="3" id="KW-1185">Reference proteome</keyword>
<accession>A0A9D4DEX5</accession>
<proteinExistence type="predicted"/>
<evidence type="ECO:0000313" key="3">
    <source>
        <dbReference type="Proteomes" id="UP000828390"/>
    </source>
</evidence>
<evidence type="ECO:0000313" key="2">
    <source>
        <dbReference type="EMBL" id="KAH3747493.1"/>
    </source>
</evidence>
<dbReference type="Proteomes" id="UP000828390">
    <property type="component" value="Unassembled WGS sequence"/>
</dbReference>
<reference evidence="2" key="1">
    <citation type="journal article" date="2019" name="bioRxiv">
        <title>The Genome of the Zebra Mussel, Dreissena polymorpha: A Resource for Invasive Species Research.</title>
        <authorList>
            <person name="McCartney M.A."/>
            <person name="Auch B."/>
            <person name="Kono T."/>
            <person name="Mallez S."/>
            <person name="Zhang Y."/>
            <person name="Obille A."/>
            <person name="Becker A."/>
            <person name="Abrahante J.E."/>
            <person name="Garbe J."/>
            <person name="Badalamenti J.P."/>
            <person name="Herman A."/>
            <person name="Mangelson H."/>
            <person name="Liachko I."/>
            <person name="Sullivan S."/>
            <person name="Sone E.D."/>
            <person name="Koren S."/>
            <person name="Silverstein K.A.T."/>
            <person name="Beckman K.B."/>
            <person name="Gohl D.M."/>
        </authorList>
    </citation>
    <scope>NUCLEOTIDE SEQUENCE</scope>
    <source>
        <strain evidence="2">Duluth1</strain>
        <tissue evidence="2">Whole animal</tissue>
    </source>
</reference>
<sequence>MDMTVPHPHGSRSRTIRGIFKRQQSFKGHHPGNNTVFTQTKPYQHGQSQQQDVVNTVPTQSRYYWDKSSDQVL</sequence>
<feature type="region of interest" description="Disordered" evidence="1">
    <location>
        <begin position="25"/>
        <end position="55"/>
    </location>
</feature>
<dbReference type="EMBL" id="JAIWYP010000010">
    <property type="protein sequence ID" value="KAH3747493.1"/>
    <property type="molecule type" value="Genomic_DNA"/>
</dbReference>
<gene>
    <name evidence="2" type="ORF">DPMN_181920</name>
</gene>
<evidence type="ECO:0000256" key="1">
    <source>
        <dbReference type="SAM" id="MobiDB-lite"/>
    </source>
</evidence>
<name>A0A9D4DEX5_DREPO</name>
<dbReference type="AlphaFoldDB" id="A0A9D4DEX5"/>
<reference evidence="2" key="2">
    <citation type="submission" date="2020-11" db="EMBL/GenBank/DDBJ databases">
        <authorList>
            <person name="McCartney M.A."/>
            <person name="Auch B."/>
            <person name="Kono T."/>
            <person name="Mallez S."/>
            <person name="Becker A."/>
            <person name="Gohl D.M."/>
            <person name="Silverstein K.A.T."/>
            <person name="Koren S."/>
            <person name="Bechman K.B."/>
            <person name="Herman A."/>
            <person name="Abrahante J.E."/>
            <person name="Garbe J."/>
        </authorList>
    </citation>
    <scope>NUCLEOTIDE SEQUENCE</scope>
    <source>
        <strain evidence="2">Duluth1</strain>
        <tissue evidence="2">Whole animal</tissue>
    </source>
</reference>
<organism evidence="2 3">
    <name type="scientific">Dreissena polymorpha</name>
    <name type="common">Zebra mussel</name>
    <name type="synonym">Mytilus polymorpha</name>
    <dbReference type="NCBI Taxonomy" id="45954"/>
    <lineage>
        <taxon>Eukaryota</taxon>
        <taxon>Metazoa</taxon>
        <taxon>Spiralia</taxon>
        <taxon>Lophotrochozoa</taxon>
        <taxon>Mollusca</taxon>
        <taxon>Bivalvia</taxon>
        <taxon>Autobranchia</taxon>
        <taxon>Heteroconchia</taxon>
        <taxon>Euheterodonta</taxon>
        <taxon>Imparidentia</taxon>
        <taxon>Neoheterodontei</taxon>
        <taxon>Myida</taxon>
        <taxon>Dreissenoidea</taxon>
        <taxon>Dreissenidae</taxon>
        <taxon>Dreissena</taxon>
    </lineage>
</organism>
<protein>
    <submittedName>
        <fullName evidence="2">Uncharacterized protein</fullName>
    </submittedName>
</protein>
<comment type="caution">
    <text evidence="2">The sequence shown here is derived from an EMBL/GenBank/DDBJ whole genome shotgun (WGS) entry which is preliminary data.</text>
</comment>